<feature type="region of interest" description="Disordered" evidence="1">
    <location>
        <begin position="1"/>
        <end position="61"/>
    </location>
</feature>
<dbReference type="AlphaFoldDB" id="A0A074ZEC0"/>
<dbReference type="KEGG" id="ovi:T265_07035"/>
<dbReference type="Proteomes" id="UP000054324">
    <property type="component" value="Unassembled WGS sequence"/>
</dbReference>
<evidence type="ECO:0000313" key="3">
    <source>
        <dbReference type="Proteomes" id="UP000054324"/>
    </source>
</evidence>
<feature type="compositionally biased region" description="Polar residues" evidence="1">
    <location>
        <begin position="34"/>
        <end position="54"/>
    </location>
</feature>
<protein>
    <submittedName>
        <fullName evidence="2">Uncharacterized protein</fullName>
    </submittedName>
</protein>
<dbReference type="GeneID" id="20321214"/>
<sequence length="61" mass="6677">MVEVADQADSARRVTSQHTPYDPTYQPQAREFKTSIQPSAAVLQSATNGVTQPSEGDRPYP</sequence>
<dbReference type="RefSeq" id="XP_009170723.1">
    <property type="nucleotide sequence ID" value="XM_009172459.1"/>
</dbReference>
<organism evidence="2 3">
    <name type="scientific">Opisthorchis viverrini</name>
    <name type="common">Southeast Asian liver fluke</name>
    <dbReference type="NCBI Taxonomy" id="6198"/>
    <lineage>
        <taxon>Eukaryota</taxon>
        <taxon>Metazoa</taxon>
        <taxon>Spiralia</taxon>
        <taxon>Lophotrochozoa</taxon>
        <taxon>Platyhelminthes</taxon>
        <taxon>Trematoda</taxon>
        <taxon>Digenea</taxon>
        <taxon>Opisthorchiida</taxon>
        <taxon>Opisthorchiata</taxon>
        <taxon>Opisthorchiidae</taxon>
        <taxon>Opisthorchis</taxon>
    </lineage>
</organism>
<evidence type="ECO:0000256" key="1">
    <source>
        <dbReference type="SAM" id="MobiDB-lite"/>
    </source>
</evidence>
<accession>A0A074ZEC0</accession>
<reference evidence="2 3" key="1">
    <citation type="submission" date="2013-11" db="EMBL/GenBank/DDBJ databases">
        <title>Opisthorchis viverrini - life in the bile duct.</title>
        <authorList>
            <person name="Young N.D."/>
            <person name="Nagarajan N."/>
            <person name="Lin S.J."/>
            <person name="Korhonen P.K."/>
            <person name="Jex A.R."/>
            <person name="Hall R.S."/>
            <person name="Safavi-Hemami H."/>
            <person name="Kaewkong W."/>
            <person name="Bertrand D."/>
            <person name="Gao S."/>
            <person name="Seet Q."/>
            <person name="Wongkham S."/>
            <person name="Teh B.T."/>
            <person name="Wongkham C."/>
            <person name="Intapan P.M."/>
            <person name="Maleewong W."/>
            <person name="Yang X."/>
            <person name="Hu M."/>
            <person name="Wang Z."/>
            <person name="Hofmann A."/>
            <person name="Sternberg P.W."/>
            <person name="Tan P."/>
            <person name="Wang J."/>
            <person name="Gasser R.B."/>
        </authorList>
    </citation>
    <scope>NUCLEOTIDE SEQUENCE [LARGE SCALE GENOMIC DNA]</scope>
</reference>
<keyword evidence="3" id="KW-1185">Reference proteome</keyword>
<dbReference type="CTD" id="20321214"/>
<name>A0A074ZEC0_OPIVI</name>
<gene>
    <name evidence="2" type="ORF">T265_07035</name>
</gene>
<evidence type="ECO:0000313" key="2">
    <source>
        <dbReference type="EMBL" id="KER25518.1"/>
    </source>
</evidence>
<dbReference type="EMBL" id="KL596774">
    <property type="protein sequence ID" value="KER25518.1"/>
    <property type="molecule type" value="Genomic_DNA"/>
</dbReference>
<proteinExistence type="predicted"/>